<dbReference type="AlphaFoldDB" id="A0A1B9IY02"/>
<evidence type="ECO:0000313" key="3">
    <source>
        <dbReference type="Proteomes" id="UP000092583"/>
    </source>
</evidence>
<organism evidence="2 3">
    <name type="scientific">Kwoniella mangroviensis CBS 10435</name>
    <dbReference type="NCBI Taxonomy" id="1331196"/>
    <lineage>
        <taxon>Eukaryota</taxon>
        <taxon>Fungi</taxon>
        <taxon>Dikarya</taxon>
        <taxon>Basidiomycota</taxon>
        <taxon>Agaricomycotina</taxon>
        <taxon>Tremellomycetes</taxon>
        <taxon>Tremellales</taxon>
        <taxon>Cryptococcaceae</taxon>
        <taxon>Kwoniella</taxon>
    </lineage>
</organism>
<accession>A0A1B9IY02</accession>
<evidence type="ECO:0000313" key="2">
    <source>
        <dbReference type="EMBL" id="OCF60405.1"/>
    </source>
</evidence>
<reference evidence="3" key="2">
    <citation type="submission" date="2013-12" db="EMBL/GenBank/DDBJ databases">
        <title>Evolution of pathogenesis and genome organization in the Tremellales.</title>
        <authorList>
            <person name="Cuomo C."/>
            <person name="Litvintseva A."/>
            <person name="Heitman J."/>
            <person name="Chen Y."/>
            <person name="Sun S."/>
            <person name="Springer D."/>
            <person name="Dromer F."/>
            <person name="Young S."/>
            <person name="Zeng Q."/>
            <person name="Chapman S."/>
            <person name="Gujja S."/>
            <person name="Saif S."/>
            <person name="Birren B."/>
        </authorList>
    </citation>
    <scope>NUCLEOTIDE SEQUENCE [LARGE SCALE GENOMIC DNA]</scope>
    <source>
        <strain evidence="3">CBS 10435</strain>
    </source>
</reference>
<sequence>MPHITQSPLSSPSLRAIAHPQLRTSYFPPVPTAPHAYHGRVPPTPHSSLNVVHHSPQPNLGSGLVGCLKHSQHISGRPLPVREAEYIDVGPYHRGEAIKPAMKSINGNEKRRSSLKISQIPIGHSHILAHNVSSPGHRGLHTSSTQQARMVEDAIGHSNQKRRPSFKIELPPRPIAQQYPHQQLTPLNIQPHSAININADLHQIPSNGYNSPPIFRDPFTAQNNATTYDYPAGGYMILRAPTKVPHRFMDDFPSPTSTHPPTQEEFVYGVEGIGLGYSLNKRVATPWLRSKGDEEEWLRADDLEGLEGGRDIETRVRGLAIA</sequence>
<evidence type="ECO:0000256" key="1">
    <source>
        <dbReference type="SAM" id="MobiDB-lite"/>
    </source>
</evidence>
<feature type="region of interest" description="Disordered" evidence="1">
    <location>
        <begin position="28"/>
        <end position="56"/>
    </location>
</feature>
<dbReference type="EMBL" id="KI669459">
    <property type="protein sequence ID" value="OCF60405.1"/>
    <property type="molecule type" value="Genomic_DNA"/>
</dbReference>
<keyword evidence="3" id="KW-1185">Reference proteome</keyword>
<dbReference type="OrthoDB" id="2562717at2759"/>
<gene>
    <name evidence="2" type="ORF">L486_00038</name>
</gene>
<reference evidence="2 3" key="1">
    <citation type="submission" date="2013-07" db="EMBL/GenBank/DDBJ databases">
        <title>The Genome Sequence of Kwoniella mangroviensis CBS10435.</title>
        <authorList>
            <consortium name="The Broad Institute Genome Sequencing Platform"/>
            <person name="Cuomo C."/>
            <person name="Litvintseva A."/>
            <person name="Chen Y."/>
            <person name="Heitman J."/>
            <person name="Sun S."/>
            <person name="Springer D."/>
            <person name="Dromer F."/>
            <person name="Young S.K."/>
            <person name="Zeng Q."/>
            <person name="Gargeya S."/>
            <person name="Fitzgerald M."/>
            <person name="Abouelleil A."/>
            <person name="Alvarado L."/>
            <person name="Berlin A.M."/>
            <person name="Chapman S.B."/>
            <person name="Dewar J."/>
            <person name="Goldberg J."/>
            <person name="Griggs A."/>
            <person name="Gujja S."/>
            <person name="Hansen M."/>
            <person name="Howarth C."/>
            <person name="Imamovic A."/>
            <person name="Larimer J."/>
            <person name="McCowan C."/>
            <person name="Murphy C."/>
            <person name="Pearson M."/>
            <person name="Priest M."/>
            <person name="Roberts A."/>
            <person name="Saif S."/>
            <person name="Shea T."/>
            <person name="Sykes S."/>
            <person name="Wortman J."/>
            <person name="Nusbaum C."/>
            <person name="Birren B."/>
        </authorList>
    </citation>
    <scope>NUCLEOTIDE SEQUENCE [LARGE SCALE GENOMIC DNA]</scope>
    <source>
        <strain evidence="2 3">CBS 10435</strain>
    </source>
</reference>
<feature type="compositionally biased region" description="Polar residues" evidence="1">
    <location>
        <begin position="46"/>
        <end position="56"/>
    </location>
</feature>
<dbReference type="Proteomes" id="UP000092583">
    <property type="component" value="Unassembled WGS sequence"/>
</dbReference>
<proteinExistence type="predicted"/>
<name>A0A1B9IY02_9TREE</name>
<protein>
    <submittedName>
        <fullName evidence="2">Uncharacterized protein</fullName>
    </submittedName>
</protein>